<dbReference type="GO" id="GO:0005886">
    <property type="term" value="C:plasma membrane"/>
    <property type="evidence" value="ECO:0007669"/>
    <property type="project" value="InterPro"/>
</dbReference>
<feature type="transmembrane region" description="Helical" evidence="6">
    <location>
        <begin position="48"/>
        <end position="72"/>
    </location>
</feature>
<dbReference type="PANTHER" id="PTHR36985">
    <property type="entry name" value="TRANSLOCATION AND ASSEMBLY MODULE SUBUNIT TAMB"/>
    <property type="match status" value="1"/>
</dbReference>
<protein>
    <recommendedName>
        <fullName evidence="7">Translocation and assembly module TamB C-terminal domain-containing protein</fullName>
    </recommendedName>
</protein>
<sequence length="1354" mass="146555">MSDRGREPEAPHGGERHEPHGLVEEIRHEIEEVVEHVPPPVRWTVARVAWIAGATVAALLAVVAVSAALWIANRTEWVAQEAALLLNQALAARSDVALDLADVSGNPLTGIRFAEPRLRFRDGDGPPLLEARSLTARYGLWSLLTGGRGPIHVEIEGPVVRLAPGRDGRLRLPRWSGGARRGAARTLDVRLVLRDARLEAPAPLVARRVALDAELSTGATTRVRVRRLSWAEGPWGSALRRCEARVEAGDSVRVRVDALESADLALSGSAAWAARGGPREAEVEIRRVRWAWLARVFRNDAFDVPGEGALRARAAGERAWRGAFEARATWNGLPITGRGRFAYDAPRWRVSGLSAAGPAGELSEGVFDYRPDGWSFESRVRGGNPEHWGAIRLPGWPRGDLAGRFRYEVDTRRRDGRLRAWLAASELGGWRADSARVRADFPPGAPDSFVVEMERRGGAVRLAGATTEGGWSGAWSVTGLPLDEWPDGRASGLRGTLAHGAGTVEGRDGALAVRGALEGADTDWLGARMARWRLPSVEGRLLPAPDLALDGRLEAVEFLGLRFDSTALALRVGDAAARLETVRAWASDTAIAVSGEARWGPRGWRLELSGAEAVSEQFHWIADPPLALAGDATGVTFERLVARDGDATLAVRGRWAGPGGRYDWSAEGERLDLGRLGLPPAWRLAGRADAVLRVTGAAGDPRWSFAGRASAPGFQDHLADSLALDLHGAPGRLEVRRLLYALDGGRLSGEGEVRGTAAPWPASVTAEGVVAWLAGAAAWQGALRADDLPLDRLGRVTPAAAGWRGRVTGALRLGGRPAAPEAELEATARGLGWREYAADDVRARAAYRDGRLAVEDLRMTRGDLESTVRGHLPVRLALGAAPELTEAPMSFDARVPNGDLAVLSSFVPQVGYAAGRFDLDARVRGTPGAPKLDGAIRVRDGTVRPAAREELLEGVYADLRLDESRVTLDSLRARQGARGVVTGRGVVDIGGLRLRGYRFDLALRSFTASEAGLYAAEFDGDFVVTDGVRRHGQTLPMVSGEARVRRAAILIDFASQTEAQQLAATTQPLFWTYQVRVLANDQLRWQPPDADIEFNADLSIEQTTDSLLIYGEMRALRGTYWFLSNRFQVTRADLVFDNLNGVNPLVDAEATTRVTPSAARALDLAESTPVPHTVTVTISGRAREPQVEFASDPADMDESSILRALTVGSVYDERAGQVRLQDPLDSYLTKAINRTLSAELSKTFNNYLNDWQLERERGGLLAGQGGLVVSVSTQPWRNVNVRYRQRLPGAGRGADPGDASLLNPFERSVEAEYRLNRFFYVTTELTQRRTAAGGSATGSATPDFNVNLKARWEY</sequence>
<gene>
    <name evidence="8" type="ORF">ENR23_05840</name>
</gene>
<evidence type="ECO:0000256" key="5">
    <source>
        <dbReference type="SAM" id="MobiDB-lite"/>
    </source>
</evidence>
<evidence type="ECO:0000256" key="1">
    <source>
        <dbReference type="ARBA" id="ARBA00004167"/>
    </source>
</evidence>
<comment type="subcellular location">
    <subcellularLocation>
        <location evidence="1">Membrane</location>
        <topology evidence="1">Single-pass membrane protein</topology>
    </subcellularLocation>
</comment>
<name>A0A832I466_UNCEI</name>
<dbReference type="GO" id="GO:0009306">
    <property type="term" value="P:protein secretion"/>
    <property type="evidence" value="ECO:0007669"/>
    <property type="project" value="InterPro"/>
</dbReference>
<accession>A0A832I466</accession>
<evidence type="ECO:0000256" key="6">
    <source>
        <dbReference type="SAM" id="Phobius"/>
    </source>
</evidence>
<evidence type="ECO:0000313" key="8">
    <source>
        <dbReference type="EMBL" id="HGZ42940.1"/>
    </source>
</evidence>
<evidence type="ECO:0000256" key="4">
    <source>
        <dbReference type="ARBA" id="ARBA00023136"/>
    </source>
</evidence>
<proteinExistence type="predicted"/>
<dbReference type="EMBL" id="DSQF01000012">
    <property type="protein sequence ID" value="HGZ42940.1"/>
    <property type="molecule type" value="Genomic_DNA"/>
</dbReference>
<keyword evidence="2 6" id="KW-0812">Transmembrane</keyword>
<feature type="region of interest" description="Disordered" evidence="5">
    <location>
        <begin position="1"/>
        <end position="21"/>
    </location>
</feature>
<dbReference type="PANTHER" id="PTHR36985:SF1">
    <property type="entry name" value="TRANSLOCATION AND ASSEMBLY MODULE SUBUNIT TAMB"/>
    <property type="match status" value="1"/>
</dbReference>
<comment type="caution">
    <text evidence="8">The sequence shown here is derived from an EMBL/GenBank/DDBJ whole genome shotgun (WGS) entry which is preliminary data.</text>
</comment>
<dbReference type="Pfam" id="PF04357">
    <property type="entry name" value="TamB"/>
    <property type="match status" value="1"/>
</dbReference>
<evidence type="ECO:0000256" key="3">
    <source>
        <dbReference type="ARBA" id="ARBA00022989"/>
    </source>
</evidence>
<feature type="domain" description="Translocation and assembly module TamB C-terminal" evidence="7">
    <location>
        <begin position="970"/>
        <end position="1351"/>
    </location>
</feature>
<keyword evidence="4 6" id="KW-0472">Membrane</keyword>
<reference evidence="8" key="1">
    <citation type="journal article" date="2020" name="mSystems">
        <title>Genome- and Community-Level Interaction Insights into Carbon Utilization and Element Cycling Functions of Hydrothermarchaeota in Hydrothermal Sediment.</title>
        <authorList>
            <person name="Zhou Z."/>
            <person name="Liu Y."/>
            <person name="Xu W."/>
            <person name="Pan J."/>
            <person name="Luo Z.H."/>
            <person name="Li M."/>
        </authorList>
    </citation>
    <scope>NUCLEOTIDE SEQUENCE [LARGE SCALE GENOMIC DNA]</scope>
    <source>
        <strain evidence="8">SpSt-381</strain>
    </source>
</reference>
<organism evidence="8">
    <name type="scientific">Eiseniibacteriota bacterium</name>
    <dbReference type="NCBI Taxonomy" id="2212470"/>
    <lineage>
        <taxon>Bacteria</taxon>
        <taxon>Candidatus Eiseniibacteriota</taxon>
    </lineage>
</organism>
<dbReference type="InterPro" id="IPR007452">
    <property type="entry name" value="TamB_C"/>
</dbReference>
<evidence type="ECO:0000259" key="7">
    <source>
        <dbReference type="Pfam" id="PF04357"/>
    </source>
</evidence>
<dbReference type="GO" id="GO:0097347">
    <property type="term" value="C:TAM protein secretion complex"/>
    <property type="evidence" value="ECO:0007669"/>
    <property type="project" value="TreeGrafter"/>
</dbReference>
<keyword evidence="3 6" id="KW-1133">Transmembrane helix</keyword>
<evidence type="ECO:0000256" key="2">
    <source>
        <dbReference type="ARBA" id="ARBA00022692"/>
    </source>
</evidence>